<reference evidence="8" key="2">
    <citation type="submission" date="2025-09" db="UniProtKB">
        <authorList>
            <consortium name="Ensembl"/>
        </authorList>
    </citation>
    <scope>IDENTIFICATION</scope>
</reference>
<dbReference type="SUPFAM" id="SSF50729">
    <property type="entry name" value="PH domain-like"/>
    <property type="match status" value="1"/>
</dbReference>
<comment type="subcellular location">
    <subcellularLocation>
        <location evidence="2">Cell projection</location>
        <location evidence="2">Bleb</location>
    </subcellularLocation>
</comment>
<evidence type="ECO:0000256" key="5">
    <source>
        <dbReference type="SAM" id="Coils"/>
    </source>
</evidence>
<protein>
    <recommendedName>
        <fullName evidence="4">Anillin</fullName>
    </recommendedName>
</protein>
<feature type="compositionally biased region" description="Polar residues" evidence="6">
    <location>
        <begin position="40"/>
        <end position="77"/>
    </location>
</feature>
<dbReference type="GO" id="GO:0032059">
    <property type="term" value="C:bleb"/>
    <property type="evidence" value="ECO:0007669"/>
    <property type="project" value="UniProtKB-SubCell"/>
</dbReference>
<feature type="coiled-coil region" evidence="5">
    <location>
        <begin position="468"/>
        <end position="495"/>
    </location>
</feature>
<dbReference type="AlphaFoldDB" id="A0A7M4EW79"/>
<evidence type="ECO:0000256" key="3">
    <source>
        <dbReference type="ARBA" id="ARBA00057106"/>
    </source>
</evidence>
<dbReference type="Proteomes" id="UP000594220">
    <property type="component" value="Unplaced"/>
</dbReference>
<evidence type="ECO:0000256" key="6">
    <source>
        <dbReference type="SAM" id="MobiDB-lite"/>
    </source>
</evidence>
<evidence type="ECO:0000256" key="2">
    <source>
        <dbReference type="ARBA" id="ARBA00043945"/>
    </source>
</evidence>
<dbReference type="GO" id="GO:0031106">
    <property type="term" value="P:septin ring organization"/>
    <property type="evidence" value="ECO:0007669"/>
    <property type="project" value="TreeGrafter"/>
</dbReference>
<evidence type="ECO:0000313" key="9">
    <source>
        <dbReference type="Proteomes" id="UP000594220"/>
    </source>
</evidence>
<dbReference type="CDD" id="cd01263">
    <property type="entry name" value="PH_anillin"/>
    <property type="match status" value="1"/>
</dbReference>
<organism evidence="8 9">
    <name type="scientific">Crocodylus porosus</name>
    <name type="common">Saltwater crocodile</name>
    <name type="synonym">Estuarine crocodile</name>
    <dbReference type="NCBI Taxonomy" id="8502"/>
    <lineage>
        <taxon>Eukaryota</taxon>
        <taxon>Metazoa</taxon>
        <taxon>Chordata</taxon>
        <taxon>Craniata</taxon>
        <taxon>Vertebrata</taxon>
        <taxon>Euteleostomi</taxon>
        <taxon>Archelosauria</taxon>
        <taxon>Archosauria</taxon>
        <taxon>Crocodylia</taxon>
        <taxon>Longirostres</taxon>
        <taxon>Crocodylidae</taxon>
        <taxon>Crocodylus</taxon>
    </lineage>
</organism>
<evidence type="ECO:0000256" key="1">
    <source>
        <dbReference type="ARBA" id="ARBA00023054"/>
    </source>
</evidence>
<reference evidence="8" key="1">
    <citation type="submission" date="2025-08" db="UniProtKB">
        <authorList>
            <consortium name="Ensembl"/>
        </authorList>
    </citation>
    <scope>IDENTIFICATION</scope>
</reference>
<evidence type="ECO:0000256" key="4">
    <source>
        <dbReference type="ARBA" id="ARBA00071355"/>
    </source>
</evidence>
<dbReference type="Ensembl" id="ENSCPRT00005018058.1">
    <property type="protein sequence ID" value="ENSCPRP00005015390.1"/>
    <property type="gene ID" value="ENSCPRG00005010663.1"/>
</dbReference>
<dbReference type="GO" id="GO:0000281">
    <property type="term" value="P:mitotic cytokinesis"/>
    <property type="evidence" value="ECO:0007669"/>
    <property type="project" value="TreeGrafter"/>
</dbReference>
<accession>A0A7M4EW79</accession>
<feature type="region of interest" description="Disordered" evidence="6">
    <location>
        <begin position="164"/>
        <end position="183"/>
    </location>
</feature>
<dbReference type="FunFam" id="2.30.29.30:FF:000111">
    <property type="entry name" value="anillin isoform X1"/>
    <property type="match status" value="1"/>
</dbReference>
<dbReference type="PROSITE" id="PS50003">
    <property type="entry name" value="PH_DOMAIN"/>
    <property type="match status" value="1"/>
</dbReference>
<feature type="region of interest" description="Disordered" evidence="6">
    <location>
        <begin position="381"/>
        <end position="423"/>
    </location>
</feature>
<dbReference type="SMART" id="SM00233">
    <property type="entry name" value="PH"/>
    <property type="match status" value="1"/>
</dbReference>
<keyword evidence="1 5" id="KW-0175">Coiled coil</keyword>
<proteinExistence type="predicted"/>
<evidence type="ECO:0000259" key="7">
    <source>
        <dbReference type="PROSITE" id="PS50003"/>
    </source>
</evidence>
<keyword evidence="9" id="KW-1185">Reference proteome</keyword>
<gene>
    <name evidence="8" type="primary">ANLN</name>
</gene>
<feature type="domain" description="PH" evidence="7">
    <location>
        <begin position="733"/>
        <end position="834"/>
    </location>
</feature>
<dbReference type="InterPro" id="IPR051364">
    <property type="entry name" value="Cytokinesis/Rho-signaling"/>
</dbReference>
<dbReference type="PANTHER" id="PTHR21538">
    <property type="entry name" value="ANILLIN/RHOTEKIN RTKN"/>
    <property type="match status" value="1"/>
</dbReference>
<feature type="compositionally biased region" description="Polar residues" evidence="6">
    <location>
        <begin position="388"/>
        <end position="412"/>
    </location>
</feature>
<dbReference type="InterPro" id="IPR012966">
    <property type="entry name" value="AHD"/>
</dbReference>
<dbReference type="InterPro" id="IPR001849">
    <property type="entry name" value="PH_domain"/>
</dbReference>
<comment type="function">
    <text evidence="3">Required for cytokinesis. Essential for the structural integrity of the cleavage furrow and for completion of cleavage furrow ingression. Plays a role in bleb assembly during metaphase and anaphase of mitosis. May play a significant role in podocyte cell migration.</text>
</comment>
<feature type="region of interest" description="Disordered" evidence="6">
    <location>
        <begin position="1"/>
        <end position="78"/>
    </location>
</feature>
<dbReference type="Gene3D" id="2.30.29.30">
    <property type="entry name" value="Pleckstrin-homology domain (PH domain)/Phosphotyrosine-binding domain (PTB)"/>
    <property type="match status" value="1"/>
</dbReference>
<evidence type="ECO:0000313" key="8">
    <source>
        <dbReference type="Ensembl" id="ENSCPRP00005015390.1"/>
    </source>
</evidence>
<feature type="region of interest" description="Disordered" evidence="6">
    <location>
        <begin position="657"/>
        <end position="677"/>
    </location>
</feature>
<dbReference type="Pfam" id="PF08174">
    <property type="entry name" value="Anillin"/>
    <property type="match status" value="1"/>
</dbReference>
<dbReference type="GO" id="GO:0005826">
    <property type="term" value="C:actomyosin contractile ring"/>
    <property type="evidence" value="ECO:0007669"/>
    <property type="project" value="TreeGrafter"/>
</dbReference>
<dbReference type="GeneTree" id="ENSGT00390000008749"/>
<dbReference type="InterPro" id="IPR011993">
    <property type="entry name" value="PH-like_dom_sf"/>
</dbReference>
<sequence length="834" mass="92819">MAERPTAGMRGTAQTKRTREPLSETSNHTSLPGEEVKPSTKPSPSKRLCSNSVEVPVSNHQPEKTTQLQKTDTNVAPTVQPVPLCDEREKPVLKSEPPTASSVKTRMQKLAEQRRRWDDTGMFYSILLNDLSFPLQGSNNCIVKSSRVAAPNLKETEVPKVLKENPCSPQKTEGLKPTVGPALSQPILSREKPIKGTHVQREHKDKPATPGGSGIKPFLERFGERCQEHSAQSPVTSTGYRTPIITPNTKTIQDRLFKQNENSSTASLAQQLKQERERELACIRGRFDKGNLWSAERGEHSKNKVREIEMSVDGDDVMNSSKVINEIFDEILQEDGPDIEKLKKEMSMNLEAESDEEQEESLNISSMSLLTPLAESVGVVSPEGFASPSRSAGEGSSTSNGSPKSGKYQRTQVPRAESGDSIGSVSEDRHLLYSIDAYRSQRFKETDRPSIKQVIVRKEDVTSKLEKKNGTSDQVNNIKQKMQELNNEINLQQTVIYQASQALNCCFDEEHGKGSQEEAEAERLLLLATEKRTSLLEELSKLKTEGPQSKKNKAASASLVFVSSKGTVTISEMRLPLKADFVCSTMQKPDAANYYYIILLRSGAENMVATPLASTANSLNGDALIFTTTFTLQDVSSDFEINIEVYSLVQRKESTGIEKRKKTNKSKVNENENSMASPCGPHAVRTSNFVLAGSLKLSLASMGNTKFVLDKVPFLSPLEGHIYLKLNCKLDSSVEEKGFLTMFEDVSGFGAWHRRWCVLSGNCISYWTYPDDEKRKHPLGRINLANCTNRQIEPANREFCARPNTFELITVRPQREDDRETLVSQCRDTLCVTK</sequence>
<dbReference type="InterPro" id="IPR037840">
    <property type="entry name" value="PH_Anillin"/>
</dbReference>
<dbReference type="GO" id="GO:0000915">
    <property type="term" value="P:actomyosin contractile ring assembly"/>
    <property type="evidence" value="ECO:0007669"/>
    <property type="project" value="TreeGrafter"/>
</dbReference>
<dbReference type="PANTHER" id="PTHR21538:SF27">
    <property type="entry name" value="ANILLIN"/>
    <property type="match status" value="1"/>
</dbReference>
<name>A0A7M4EW79_CROPO</name>
<dbReference type="Pfam" id="PF00169">
    <property type="entry name" value="PH"/>
    <property type="match status" value="1"/>
</dbReference>